<evidence type="ECO:0000259" key="10">
    <source>
        <dbReference type="PROSITE" id="PS51755"/>
    </source>
</evidence>
<dbReference type="Gene3D" id="3.40.50.2300">
    <property type="match status" value="1"/>
</dbReference>
<evidence type="ECO:0000256" key="7">
    <source>
        <dbReference type="PROSITE-ProRule" id="PRU00169"/>
    </source>
</evidence>
<dbReference type="FunFam" id="3.40.50.2300:FF:000001">
    <property type="entry name" value="DNA-binding response regulator PhoB"/>
    <property type="match status" value="1"/>
</dbReference>
<dbReference type="InterPro" id="IPR036388">
    <property type="entry name" value="WH-like_DNA-bd_sf"/>
</dbReference>
<protein>
    <submittedName>
        <fullName evidence="11">Two-component system response regulator ResD</fullName>
    </submittedName>
</protein>
<dbReference type="GO" id="GO:0006355">
    <property type="term" value="P:regulation of DNA-templated transcription"/>
    <property type="evidence" value="ECO:0007669"/>
    <property type="project" value="InterPro"/>
</dbReference>
<keyword evidence="6" id="KW-0804">Transcription</keyword>
<name>A0A3D9S6F9_9BACL</name>
<evidence type="ECO:0000313" key="12">
    <source>
        <dbReference type="Proteomes" id="UP000256304"/>
    </source>
</evidence>
<dbReference type="GO" id="GO:0005829">
    <property type="term" value="C:cytosol"/>
    <property type="evidence" value="ECO:0007669"/>
    <property type="project" value="TreeGrafter"/>
</dbReference>
<dbReference type="FunFam" id="1.10.10.10:FF:000018">
    <property type="entry name" value="DNA-binding response regulator ResD"/>
    <property type="match status" value="1"/>
</dbReference>
<dbReference type="Pfam" id="PF00072">
    <property type="entry name" value="Response_reg"/>
    <property type="match status" value="1"/>
</dbReference>
<feature type="DNA-binding region" description="OmpR/PhoB-type" evidence="8">
    <location>
        <begin position="131"/>
        <end position="230"/>
    </location>
</feature>
<dbReference type="SMART" id="SM00862">
    <property type="entry name" value="Trans_reg_C"/>
    <property type="match status" value="1"/>
</dbReference>
<evidence type="ECO:0000256" key="6">
    <source>
        <dbReference type="ARBA" id="ARBA00023163"/>
    </source>
</evidence>
<dbReference type="InterPro" id="IPR001867">
    <property type="entry name" value="OmpR/PhoB-type_DNA-bd"/>
</dbReference>
<evidence type="ECO:0000256" key="5">
    <source>
        <dbReference type="ARBA" id="ARBA00023125"/>
    </source>
</evidence>
<sequence length="235" mass="27408">MIQGHILIVDDETNMRNLLRLCLTQEGYEVTEAKDGFEALDLLKKIPFDLIILDIVMPDLDGWEVCRNIRDTKKIPILMLTARSDTKDKVQGLKMGADDYLVKPFEMDELAARVVALLRRVNLFNHSNERSAIHSYQNMSIHHDSREVWVCHEMVELTPKEYDLLYFLITRPRRVFSRETLLDQIWGSDYFGDIRTVDTHVKNIRDKLRKAGLAHIPIQTVWGIGYKLEGIDERQ</sequence>
<keyword evidence="12" id="KW-1185">Reference proteome</keyword>
<dbReference type="AlphaFoldDB" id="A0A3D9S6F9"/>
<feature type="domain" description="Response regulatory" evidence="9">
    <location>
        <begin position="5"/>
        <end position="118"/>
    </location>
</feature>
<dbReference type="PANTHER" id="PTHR48111">
    <property type="entry name" value="REGULATOR OF RPOS"/>
    <property type="match status" value="1"/>
</dbReference>
<reference evidence="11 12" key="1">
    <citation type="submission" date="2018-08" db="EMBL/GenBank/DDBJ databases">
        <title>Genomic Encyclopedia of Type Strains, Phase III (KMG-III): the genomes of soil and plant-associated and newly described type strains.</title>
        <authorList>
            <person name="Whitman W."/>
        </authorList>
    </citation>
    <scope>NUCLEOTIDE SEQUENCE [LARGE SCALE GENOMIC DNA]</scope>
    <source>
        <strain evidence="11 12">CGMCC 1.10966</strain>
    </source>
</reference>
<dbReference type="GO" id="GO:0000156">
    <property type="term" value="F:phosphorelay response regulator activity"/>
    <property type="evidence" value="ECO:0007669"/>
    <property type="project" value="TreeGrafter"/>
</dbReference>
<evidence type="ECO:0000256" key="1">
    <source>
        <dbReference type="ARBA" id="ARBA00004496"/>
    </source>
</evidence>
<dbReference type="Proteomes" id="UP000256304">
    <property type="component" value="Unassembled WGS sequence"/>
</dbReference>
<dbReference type="PANTHER" id="PTHR48111:SF1">
    <property type="entry name" value="TWO-COMPONENT RESPONSE REGULATOR ORR33"/>
    <property type="match status" value="1"/>
</dbReference>
<feature type="domain" description="OmpR/PhoB-type" evidence="10">
    <location>
        <begin position="131"/>
        <end position="230"/>
    </location>
</feature>
<dbReference type="CDD" id="cd17574">
    <property type="entry name" value="REC_OmpR"/>
    <property type="match status" value="1"/>
</dbReference>
<comment type="caution">
    <text evidence="11">The sequence shown here is derived from an EMBL/GenBank/DDBJ whole genome shotgun (WGS) entry which is preliminary data.</text>
</comment>
<accession>A0A3D9S6F9</accession>
<dbReference type="Gene3D" id="6.10.250.690">
    <property type="match status" value="1"/>
</dbReference>
<dbReference type="InterPro" id="IPR001789">
    <property type="entry name" value="Sig_transdc_resp-reg_receiver"/>
</dbReference>
<evidence type="ECO:0000256" key="8">
    <source>
        <dbReference type="PROSITE-ProRule" id="PRU01091"/>
    </source>
</evidence>
<organism evidence="11 12">
    <name type="scientific">Paenibacillus taihuensis</name>
    <dbReference type="NCBI Taxonomy" id="1156355"/>
    <lineage>
        <taxon>Bacteria</taxon>
        <taxon>Bacillati</taxon>
        <taxon>Bacillota</taxon>
        <taxon>Bacilli</taxon>
        <taxon>Bacillales</taxon>
        <taxon>Paenibacillaceae</taxon>
        <taxon>Paenibacillus</taxon>
    </lineage>
</organism>
<dbReference type="SUPFAM" id="SSF52172">
    <property type="entry name" value="CheY-like"/>
    <property type="match status" value="1"/>
</dbReference>
<evidence type="ECO:0000256" key="3">
    <source>
        <dbReference type="ARBA" id="ARBA00023012"/>
    </source>
</evidence>
<dbReference type="Gene3D" id="1.10.10.10">
    <property type="entry name" value="Winged helix-like DNA-binding domain superfamily/Winged helix DNA-binding domain"/>
    <property type="match status" value="1"/>
</dbReference>
<gene>
    <name evidence="11" type="ORF">A8990_10860</name>
</gene>
<keyword evidence="2 7" id="KW-0597">Phosphoprotein</keyword>
<dbReference type="EMBL" id="QTTN01000008">
    <property type="protein sequence ID" value="REE88564.1"/>
    <property type="molecule type" value="Genomic_DNA"/>
</dbReference>
<dbReference type="PROSITE" id="PS50110">
    <property type="entry name" value="RESPONSE_REGULATORY"/>
    <property type="match status" value="1"/>
</dbReference>
<dbReference type="GO" id="GO:0032993">
    <property type="term" value="C:protein-DNA complex"/>
    <property type="evidence" value="ECO:0007669"/>
    <property type="project" value="TreeGrafter"/>
</dbReference>
<evidence type="ECO:0000256" key="4">
    <source>
        <dbReference type="ARBA" id="ARBA00023015"/>
    </source>
</evidence>
<evidence type="ECO:0000256" key="2">
    <source>
        <dbReference type="ARBA" id="ARBA00022553"/>
    </source>
</evidence>
<dbReference type="SMART" id="SM00448">
    <property type="entry name" value="REC"/>
    <property type="match status" value="1"/>
</dbReference>
<dbReference type="GO" id="GO:0000976">
    <property type="term" value="F:transcription cis-regulatory region binding"/>
    <property type="evidence" value="ECO:0007669"/>
    <property type="project" value="TreeGrafter"/>
</dbReference>
<dbReference type="OrthoDB" id="9790442at2"/>
<dbReference type="RefSeq" id="WP_116188670.1">
    <property type="nucleotide sequence ID" value="NZ_QTTN01000008.1"/>
</dbReference>
<keyword evidence="5 8" id="KW-0238">DNA-binding</keyword>
<keyword evidence="3" id="KW-0902">Two-component regulatory system</keyword>
<evidence type="ECO:0000313" key="11">
    <source>
        <dbReference type="EMBL" id="REE88564.1"/>
    </source>
</evidence>
<dbReference type="InterPro" id="IPR011006">
    <property type="entry name" value="CheY-like_superfamily"/>
</dbReference>
<proteinExistence type="predicted"/>
<feature type="modified residue" description="4-aspartylphosphate" evidence="7">
    <location>
        <position position="54"/>
    </location>
</feature>
<comment type="subcellular location">
    <subcellularLocation>
        <location evidence="1">Cytoplasm</location>
    </subcellularLocation>
</comment>
<keyword evidence="4" id="KW-0805">Transcription regulation</keyword>
<dbReference type="PROSITE" id="PS51755">
    <property type="entry name" value="OMPR_PHOB"/>
    <property type="match status" value="1"/>
</dbReference>
<dbReference type="CDD" id="cd00383">
    <property type="entry name" value="trans_reg_C"/>
    <property type="match status" value="1"/>
</dbReference>
<dbReference type="InterPro" id="IPR039420">
    <property type="entry name" value="WalR-like"/>
</dbReference>
<dbReference type="Pfam" id="PF00486">
    <property type="entry name" value="Trans_reg_C"/>
    <property type="match status" value="1"/>
</dbReference>
<evidence type="ECO:0000259" key="9">
    <source>
        <dbReference type="PROSITE" id="PS50110"/>
    </source>
</evidence>